<proteinExistence type="predicted"/>
<dbReference type="EMBL" id="CP097356">
    <property type="protein sequence ID" value="UYV28623.1"/>
    <property type="molecule type" value="Genomic_DNA"/>
</dbReference>
<dbReference type="SUPFAM" id="SSF55073">
    <property type="entry name" value="Nucleotide cyclase"/>
    <property type="match status" value="1"/>
</dbReference>
<evidence type="ECO:0000313" key="4">
    <source>
        <dbReference type="EMBL" id="UYV28623.1"/>
    </source>
</evidence>
<dbReference type="PANTHER" id="PTHR16305">
    <property type="entry name" value="TESTICULAR SOLUBLE ADENYLYL CYCLASE"/>
    <property type="match status" value="1"/>
</dbReference>
<dbReference type="RefSeq" id="WP_228086656.1">
    <property type="nucleotide sequence ID" value="NZ_CP097356.1"/>
</dbReference>
<sequence length="454" mass="51477">MDFENLFDKFYKEANSRSEIKKSRFKGESSIVVGAESRDSYELVLQGPQSEFILQEVIRKQFGKSGYNSTPIGTHPDFIHLESSDELVKQYSCTMFVDIKGSTRLSLLYDLEQVFLFKNAVIQTCVEVVRAFDGCVHRLMGDAVMSFFGSKEKSKEDAIADAVNCAATLRVILEKSIKPWMSANQFDDKDFGFRVGLDFGNDDQVLWGNFGYSTVAEVSATGLPIDMASKLQGLASKNQTMLGQGLLEHIEWPDYYSKEKEQVRKNEDGTEFTVKVPYVKPNITCSEGKPINYRMKEFDFKKFMEVSALPDKVRSEINNNIRLNPAIRFDCYVIDDDGRKKYISASRYLEKDLSLVFEVSANKNSRLLFPLQVKFTKTNHGQFVPDNKSGIPLPSKPYTLSKKSSNQFSQGNSPYSTVSHLESTSYRGLHTMKCEVKDKNGNTVFTDWIGVMIK</sequence>
<feature type="domain" description="Guanylate cyclase" evidence="3">
    <location>
        <begin position="93"/>
        <end position="232"/>
    </location>
</feature>
<name>A0AA46UNB8_VIBPH</name>
<dbReference type="InterPro" id="IPR001054">
    <property type="entry name" value="A/G_cyclase"/>
</dbReference>
<evidence type="ECO:0000313" key="5">
    <source>
        <dbReference type="Proteomes" id="UP001163036"/>
    </source>
</evidence>
<dbReference type="GO" id="GO:0005524">
    <property type="term" value="F:ATP binding"/>
    <property type="evidence" value="ECO:0007669"/>
    <property type="project" value="UniProtKB-KW"/>
</dbReference>
<organism evidence="4 5">
    <name type="scientific">Vibrio parahaemolyticus</name>
    <dbReference type="NCBI Taxonomy" id="670"/>
    <lineage>
        <taxon>Bacteria</taxon>
        <taxon>Pseudomonadati</taxon>
        <taxon>Pseudomonadota</taxon>
        <taxon>Gammaproteobacteria</taxon>
        <taxon>Vibrionales</taxon>
        <taxon>Vibrionaceae</taxon>
        <taxon>Vibrio</taxon>
    </lineage>
</organism>
<dbReference type="GO" id="GO:0035556">
    <property type="term" value="P:intracellular signal transduction"/>
    <property type="evidence" value="ECO:0007669"/>
    <property type="project" value="InterPro"/>
</dbReference>
<dbReference type="Pfam" id="PF18134">
    <property type="entry name" value="AGS_C"/>
    <property type="match status" value="1"/>
</dbReference>
<dbReference type="InterPro" id="IPR029787">
    <property type="entry name" value="Nucleotide_cyclase"/>
</dbReference>
<keyword evidence="1" id="KW-0547">Nucleotide-binding</keyword>
<dbReference type="PROSITE" id="PS50125">
    <property type="entry name" value="GUANYLATE_CYCLASE_2"/>
    <property type="match status" value="1"/>
</dbReference>
<accession>A0AA46UNB8</accession>
<reference evidence="4" key="1">
    <citation type="submission" date="2022-05" db="EMBL/GenBank/DDBJ databases">
        <title>Megaplasmid of Vibrio parahaemolyticus.</title>
        <authorList>
            <person name="Strauch E."/>
            <person name="Borowiak M."/>
        </authorList>
    </citation>
    <scope>NUCLEOTIDE SEQUENCE</scope>
    <source>
        <strain evidence="4">16-VB00198</strain>
    </source>
</reference>
<dbReference type="AlphaFoldDB" id="A0AA46UNB8"/>
<dbReference type="CDD" id="cd07302">
    <property type="entry name" value="CHD"/>
    <property type="match status" value="1"/>
</dbReference>
<dbReference type="GO" id="GO:0004016">
    <property type="term" value="F:adenylate cyclase activity"/>
    <property type="evidence" value="ECO:0007669"/>
    <property type="project" value="TreeGrafter"/>
</dbReference>
<protein>
    <submittedName>
        <fullName evidence="4">Adenylate/guanylate cyclase domain-containing protein</fullName>
    </submittedName>
</protein>
<dbReference type="Gene3D" id="3.30.70.1230">
    <property type="entry name" value="Nucleotide cyclase"/>
    <property type="match status" value="1"/>
</dbReference>
<keyword evidence="2" id="KW-0067">ATP-binding</keyword>
<gene>
    <name evidence="4" type="ORF">M5598_23255</name>
</gene>
<dbReference type="InterPro" id="IPR040511">
    <property type="entry name" value="AGS_C"/>
</dbReference>
<evidence type="ECO:0000256" key="1">
    <source>
        <dbReference type="ARBA" id="ARBA00022741"/>
    </source>
</evidence>
<evidence type="ECO:0000256" key="2">
    <source>
        <dbReference type="ARBA" id="ARBA00022840"/>
    </source>
</evidence>
<dbReference type="Proteomes" id="UP001163036">
    <property type="component" value="Chromosome 2"/>
</dbReference>
<dbReference type="GO" id="GO:0009190">
    <property type="term" value="P:cyclic nucleotide biosynthetic process"/>
    <property type="evidence" value="ECO:0007669"/>
    <property type="project" value="InterPro"/>
</dbReference>
<dbReference type="PANTHER" id="PTHR16305:SF28">
    <property type="entry name" value="GUANYLATE CYCLASE DOMAIN-CONTAINING PROTEIN"/>
    <property type="match status" value="1"/>
</dbReference>
<evidence type="ECO:0000259" key="3">
    <source>
        <dbReference type="PROSITE" id="PS50125"/>
    </source>
</evidence>
<dbReference type="GO" id="GO:0005737">
    <property type="term" value="C:cytoplasm"/>
    <property type="evidence" value="ECO:0007669"/>
    <property type="project" value="TreeGrafter"/>
</dbReference>